<dbReference type="AlphaFoldDB" id="A0A0U3DIV7"/>
<keyword evidence="2" id="KW-1185">Reference proteome</keyword>
<protein>
    <submittedName>
        <fullName evidence="1">Uncharacterized protein</fullName>
    </submittedName>
</protein>
<accession>A0A0U3DIV7</accession>
<evidence type="ECO:0000313" key="2">
    <source>
        <dbReference type="Proteomes" id="UP000067738"/>
    </source>
</evidence>
<reference evidence="1 2" key="1">
    <citation type="submission" date="2015-04" db="EMBL/GenBank/DDBJ databases">
        <title>The complete genome sequence of the rumen methanogen Methanobrevibacter millerae SM9.</title>
        <authorList>
            <person name="Leahy S.C."/>
            <person name="Kelly W.J."/>
            <person name="Pacheco D.M."/>
            <person name="Li D."/>
            <person name="Altermann E."/>
            <person name="Attwood G.T."/>
        </authorList>
    </citation>
    <scope>NUCLEOTIDE SEQUENCE [LARGE SCALE GENOMIC DNA]</scope>
    <source>
        <strain evidence="1 2">SM9</strain>
    </source>
</reference>
<proteinExistence type="predicted"/>
<dbReference type="PATRIC" id="fig|230361.4.peg.36"/>
<dbReference type="KEGG" id="mmil:sm9_0036"/>
<dbReference type="EMBL" id="CP011266">
    <property type="protein sequence ID" value="ALT67846.1"/>
    <property type="molecule type" value="Genomic_DNA"/>
</dbReference>
<name>A0A0U3DIV7_9EURY</name>
<evidence type="ECO:0000313" key="1">
    <source>
        <dbReference type="EMBL" id="ALT67846.1"/>
    </source>
</evidence>
<sequence length="270" mass="31261">MVILMVNYKIKYMIMIVLAIFMIQAVSASGINETVNTDMHEIIIDEVTIEETTQITTINERSMDDIDECENTFNKVTSEYIRPESNNSSINSFEKSFEVEISSNHYDETYFDYVLNDSLSIDLDSDLNVTTPTSIYMDFDFNNEFEVLICIKLGYIFESYDFGRCVFKVYEFKKSDILIHDILAFYNNYCHVLTHAVNKDVVLSKDKLNSKFAYCIDNSIVGISNDLSNTVLNSNFSILSFTYCIFLINSHSNTFSQYLTNDMYMSFFTI</sequence>
<organism evidence="1 2">
    <name type="scientific">Methanobrevibacter millerae</name>
    <dbReference type="NCBI Taxonomy" id="230361"/>
    <lineage>
        <taxon>Archaea</taxon>
        <taxon>Methanobacteriati</taxon>
        <taxon>Methanobacteriota</taxon>
        <taxon>Methanomada group</taxon>
        <taxon>Methanobacteria</taxon>
        <taxon>Methanobacteriales</taxon>
        <taxon>Methanobacteriaceae</taxon>
        <taxon>Methanobrevibacter</taxon>
    </lineage>
</organism>
<dbReference type="Proteomes" id="UP000067738">
    <property type="component" value="Chromosome"/>
</dbReference>
<gene>
    <name evidence="1" type="ORF">sm9_0036</name>
</gene>